<dbReference type="HAMAP" id="MF_00272">
    <property type="entry name" value="GcvH"/>
    <property type="match status" value="1"/>
</dbReference>
<dbReference type="AlphaFoldDB" id="A0A0V8GIV6"/>
<dbReference type="Pfam" id="PF01597">
    <property type="entry name" value="GCV_H"/>
    <property type="match status" value="1"/>
</dbReference>
<comment type="subunit">
    <text evidence="3">The glycine cleavage system is composed of four proteins: P, T, L and H.</text>
</comment>
<organism evidence="6 8">
    <name type="scientific">Exiguobacterium indicum</name>
    <dbReference type="NCBI Taxonomy" id="296995"/>
    <lineage>
        <taxon>Bacteria</taxon>
        <taxon>Bacillati</taxon>
        <taxon>Bacillota</taxon>
        <taxon>Bacilli</taxon>
        <taxon>Bacillales</taxon>
        <taxon>Bacillales Family XII. Incertae Sedis</taxon>
        <taxon>Exiguobacterium</taxon>
    </lineage>
</organism>
<evidence type="ECO:0000313" key="8">
    <source>
        <dbReference type="Proteomes" id="UP000053797"/>
    </source>
</evidence>
<dbReference type="NCBIfam" id="TIGR00527">
    <property type="entry name" value="gcvH"/>
    <property type="match status" value="1"/>
</dbReference>
<accession>A0A0V8GIV6</accession>
<dbReference type="Proteomes" id="UP000053797">
    <property type="component" value="Unassembled WGS sequence"/>
</dbReference>
<dbReference type="InterPro" id="IPR003016">
    <property type="entry name" value="2-oxoA_DH_lipoyl-BS"/>
</dbReference>
<dbReference type="InterPro" id="IPR011053">
    <property type="entry name" value="Single_hybrid_motif"/>
</dbReference>
<dbReference type="SMR" id="A0A0V8GIV6"/>
<gene>
    <name evidence="3 7" type="primary">gcvH</name>
    <name evidence="6" type="ORF">AS033_02185</name>
    <name evidence="7" type="ORF">SZL87_05085</name>
</gene>
<dbReference type="CDD" id="cd06848">
    <property type="entry name" value="GCS_H"/>
    <property type="match status" value="1"/>
</dbReference>
<dbReference type="InterPro" id="IPR017453">
    <property type="entry name" value="GCV_H_sub"/>
</dbReference>
<reference evidence="7 9" key="2">
    <citation type="submission" date="2023-12" db="EMBL/GenBank/DDBJ databases">
        <authorList>
            <person name="Easwaran N."/>
            <person name="Lazarus H.P.S."/>
        </authorList>
    </citation>
    <scope>NUCLEOTIDE SEQUENCE [LARGE SCALE GENOMIC DNA]</scope>
    <source>
        <strain evidence="7 9">VIT-2023</strain>
    </source>
</reference>
<comment type="similarity">
    <text evidence="1 3">Belongs to the GcvH family.</text>
</comment>
<evidence type="ECO:0000313" key="6">
    <source>
        <dbReference type="EMBL" id="KSU50206.1"/>
    </source>
</evidence>
<keyword evidence="9" id="KW-1185">Reference proteome</keyword>
<feature type="domain" description="Lipoyl-binding" evidence="5">
    <location>
        <begin position="23"/>
        <end position="105"/>
    </location>
</feature>
<comment type="function">
    <text evidence="3">The glycine cleavage system catalyzes the degradation of glycine. The H protein shuttles the methylamine group of glycine from the P protein to the T protein.</text>
</comment>
<dbReference type="GO" id="GO:0019464">
    <property type="term" value="P:glycine decarboxylation via glycine cleavage system"/>
    <property type="evidence" value="ECO:0007669"/>
    <property type="project" value="UniProtKB-UniRule"/>
</dbReference>
<evidence type="ECO:0000259" key="5">
    <source>
        <dbReference type="PROSITE" id="PS50968"/>
    </source>
</evidence>
<dbReference type="PROSITE" id="PS00189">
    <property type="entry name" value="LIPOYL"/>
    <property type="match status" value="1"/>
</dbReference>
<dbReference type="OrthoDB" id="9796712at2"/>
<dbReference type="InterPro" id="IPR000089">
    <property type="entry name" value="Biotin_lipoyl"/>
</dbReference>
<evidence type="ECO:0000313" key="7">
    <source>
        <dbReference type="EMBL" id="MEI4461804.1"/>
    </source>
</evidence>
<dbReference type="PROSITE" id="PS50968">
    <property type="entry name" value="BIOTINYL_LIPOYL"/>
    <property type="match status" value="1"/>
</dbReference>
<dbReference type="InterPro" id="IPR033753">
    <property type="entry name" value="GCV_H/Fam206"/>
</dbReference>
<dbReference type="GO" id="GO:0005960">
    <property type="term" value="C:glycine cleavage complex"/>
    <property type="evidence" value="ECO:0007669"/>
    <property type="project" value="InterPro"/>
</dbReference>
<dbReference type="GeneID" id="90838580"/>
<dbReference type="Gene3D" id="2.40.50.100">
    <property type="match status" value="1"/>
</dbReference>
<comment type="cofactor">
    <cofactor evidence="3">
        <name>(R)-lipoate</name>
        <dbReference type="ChEBI" id="CHEBI:83088"/>
    </cofactor>
    <text evidence="3">Binds 1 lipoyl cofactor covalently.</text>
</comment>
<proteinExistence type="inferred from homology"/>
<dbReference type="PANTHER" id="PTHR11715:SF3">
    <property type="entry name" value="GLYCINE CLEAVAGE SYSTEM H PROTEIN-RELATED"/>
    <property type="match status" value="1"/>
</dbReference>
<feature type="modified residue" description="N6-lipoyllysine" evidence="3 4">
    <location>
        <position position="64"/>
    </location>
</feature>
<evidence type="ECO:0000256" key="2">
    <source>
        <dbReference type="ARBA" id="ARBA00022823"/>
    </source>
</evidence>
<dbReference type="Proteomes" id="UP001387110">
    <property type="component" value="Unassembled WGS sequence"/>
</dbReference>
<dbReference type="GO" id="GO:0009249">
    <property type="term" value="P:protein lipoylation"/>
    <property type="evidence" value="ECO:0007669"/>
    <property type="project" value="UniProtKB-UniRule"/>
</dbReference>
<comment type="function">
    <text evidence="3">Is also involved in protein lipoylation via its role as an octanoyl/lipoyl carrier protein intermediate.</text>
</comment>
<evidence type="ECO:0000256" key="4">
    <source>
        <dbReference type="PIRSR" id="PIRSR617453-50"/>
    </source>
</evidence>
<dbReference type="RefSeq" id="WP_050678664.1">
    <property type="nucleotide sequence ID" value="NZ_FMYN01000001.1"/>
</dbReference>
<dbReference type="PANTHER" id="PTHR11715">
    <property type="entry name" value="GLYCINE CLEAVAGE SYSTEM H PROTEIN"/>
    <property type="match status" value="1"/>
</dbReference>
<evidence type="ECO:0000256" key="1">
    <source>
        <dbReference type="ARBA" id="ARBA00009249"/>
    </source>
</evidence>
<name>A0A0V8GIV6_9BACL</name>
<protein>
    <recommendedName>
        <fullName evidence="3">Glycine cleavage system H protein</fullName>
    </recommendedName>
    <alternativeName>
        <fullName evidence="3">Octanoyl/lipoyl carrier protein</fullName>
    </alternativeName>
</protein>
<evidence type="ECO:0000256" key="3">
    <source>
        <dbReference type="HAMAP-Rule" id="MF_00272"/>
    </source>
</evidence>
<dbReference type="SUPFAM" id="SSF51230">
    <property type="entry name" value="Single hybrid motif"/>
    <property type="match status" value="1"/>
</dbReference>
<comment type="caution">
    <text evidence="6">The sequence shown here is derived from an EMBL/GenBank/DDBJ whole genome shotgun (WGS) entry which is preliminary data.</text>
</comment>
<evidence type="ECO:0000313" key="9">
    <source>
        <dbReference type="Proteomes" id="UP001387110"/>
    </source>
</evidence>
<dbReference type="InterPro" id="IPR002930">
    <property type="entry name" value="GCV_H"/>
</dbReference>
<dbReference type="NCBIfam" id="NF002270">
    <property type="entry name" value="PRK01202.1"/>
    <property type="match status" value="1"/>
</dbReference>
<keyword evidence="2 3" id="KW-0450">Lipoyl</keyword>
<dbReference type="EMBL" id="LNQL01000001">
    <property type="protein sequence ID" value="KSU50206.1"/>
    <property type="molecule type" value="Genomic_DNA"/>
</dbReference>
<dbReference type="EMBL" id="JBAWKY010000001">
    <property type="protein sequence ID" value="MEI4461804.1"/>
    <property type="molecule type" value="Genomic_DNA"/>
</dbReference>
<reference evidence="6 8" key="1">
    <citation type="journal article" date="2015" name="Int. J. Syst. Evol. Microbiol.">
        <title>Exiguobacterium enclense sp. nov., isolated from sediment.</title>
        <authorList>
            <person name="Dastager S.G."/>
            <person name="Mawlankar R."/>
            <person name="Sonalkar V.V."/>
            <person name="Thorat M.N."/>
            <person name="Mual P."/>
            <person name="Verma A."/>
            <person name="Krishnamurthi S."/>
            <person name="Tang S.K."/>
            <person name="Li W.J."/>
        </authorList>
    </citation>
    <scope>NUCLEOTIDE SEQUENCE [LARGE SCALE GENOMIC DNA]</scope>
    <source>
        <strain evidence="6 8">NIO-1109</strain>
    </source>
</reference>
<sequence>MSQVKDNLRYSEEHEWVEVSGNKARIGITDFAQHELGDIVFVELPEVGDTITANEPFGSVESVKTVSELYAPITGKVVAINENLSDSPELVNESPFEGAWMVDIEIEDASQVEALMDAAAYKSMINE</sequence>
<dbReference type="GO" id="GO:0005829">
    <property type="term" value="C:cytosol"/>
    <property type="evidence" value="ECO:0007669"/>
    <property type="project" value="TreeGrafter"/>
</dbReference>